<organism evidence="4 5">
    <name type="scientific">Quercus suber</name>
    <name type="common">Cork oak</name>
    <dbReference type="NCBI Taxonomy" id="58331"/>
    <lineage>
        <taxon>Eukaryota</taxon>
        <taxon>Viridiplantae</taxon>
        <taxon>Streptophyta</taxon>
        <taxon>Embryophyta</taxon>
        <taxon>Tracheophyta</taxon>
        <taxon>Spermatophyta</taxon>
        <taxon>Magnoliopsida</taxon>
        <taxon>eudicotyledons</taxon>
        <taxon>Gunneridae</taxon>
        <taxon>Pentapetalae</taxon>
        <taxon>rosids</taxon>
        <taxon>fabids</taxon>
        <taxon>Fagales</taxon>
        <taxon>Fagaceae</taxon>
        <taxon>Quercus</taxon>
    </lineage>
</organism>
<evidence type="ECO:0000256" key="1">
    <source>
        <dbReference type="ARBA" id="ARBA00022531"/>
    </source>
</evidence>
<reference evidence="4 5" key="1">
    <citation type="journal article" date="2018" name="Sci. Data">
        <title>The draft genome sequence of cork oak.</title>
        <authorList>
            <person name="Ramos A.M."/>
            <person name="Usie A."/>
            <person name="Barbosa P."/>
            <person name="Barros P.M."/>
            <person name="Capote T."/>
            <person name="Chaves I."/>
            <person name="Simoes F."/>
            <person name="Abreu I."/>
            <person name="Carrasquinho I."/>
            <person name="Faro C."/>
            <person name="Guimaraes J.B."/>
            <person name="Mendonca D."/>
            <person name="Nobrega F."/>
            <person name="Rodrigues L."/>
            <person name="Saibo N.J.M."/>
            <person name="Varela M.C."/>
            <person name="Egas C."/>
            <person name="Matos J."/>
            <person name="Miguel C.M."/>
            <person name="Oliveira M.M."/>
            <person name="Ricardo C.P."/>
            <person name="Goncalves S."/>
        </authorList>
    </citation>
    <scope>NUCLEOTIDE SEQUENCE [LARGE SCALE GENOMIC DNA]</scope>
    <source>
        <strain evidence="5">cv. HL8</strain>
    </source>
</reference>
<dbReference type="AlphaFoldDB" id="A0AAW0L3Q2"/>
<dbReference type="Proteomes" id="UP000237347">
    <property type="component" value="Unassembled WGS sequence"/>
</dbReference>
<gene>
    <name evidence="4" type="primary">RBCX1</name>
    <name evidence="4" type="ORF">CFP56_008515</name>
</gene>
<comment type="caution">
    <text evidence="4">The sequence shown here is derived from an EMBL/GenBank/DDBJ whole genome shotgun (WGS) entry which is preliminary data.</text>
</comment>
<accession>A0AAW0L3Q2</accession>
<evidence type="ECO:0000256" key="3">
    <source>
        <dbReference type="ARBA" id="ARBA00023300"/>
    </source>
</evidence>
<feature type="non-terminal residue" evidence="4">
    <location>
        <position position="1"/>
    </location>
</feature>
<name>A0AAW0L3Q2_QUESU</name>
<dbReference type="PANTHER" id="PTHR33791:SF12">
    <property type="entry name" value="CHAPERONIN-LIKE RBCX PROTEIN 1, CHLOROPLASTIC"/>
    <property type="match status" value="1"/>
</dbReference>
<protein>
    <submittedName>
        <fullName evidence="4">Chaperonin-like rbcx protein 1</fullName>
    </submittedName>
</protein>
<keyword evidence="5" id="KW-1185">Reference proteome</keyword>
<sequence length="95" mass="11120">CLPEQSYNTEAYKELMEFMDRHSLNDGDKFCASLMRESSRHKGLALRILEVRSAYCKNDFEWDNLKRVAVKMVDDSNTSIMRDYVLETSQAESEK</sequence>
<evidence type="ECO:0000313" key="4">
    <source>
        <dbReference type="EMBL" id="KAK7846037.1"/>
    </source>
</evidence>
<evidence type="ECO:0000313" key="5">
    <source>
        <dbReference type="Proteomes" id="UP000237347"/>
    </source>
</evidence>
<dbReference type="SUPFAM" id="SSF158615">
    <property type="entry name" value="RbcX-like"/>
    <property type="match status" value="1"/>
</dbReference>
<evidence type="ECO:0000256" key="2">
    <source>
        <dbReference type="ARBA" id="ARBA00023186"/>
    </source>
</evidence>
<proteinExistence type="predicted"/>
<dbReference type="InterPro" id="IPR038052">
    <property type="entry name" value="Chaperonin_RbcX_sf"/>
</dbReference>
<keyword evidence="2" id="KW-0143">Chaperone</keyword>
<keyword evidence="1" id="KW-0602">Photosynthesis</keyword>
<dbReference type="Pfam" id="PF02341">
    <property type="entry name" value="RbcX"/>
    <property type="match status" value="1"/>
</dbReference>
<dbReference type="GO" id="GO:0110102">
    <property type="term" value="P:ribulose bisphosphate carboxylase complex assembly"/>
    <property type="evidence" value="ECO:0007669"/>
    <property type="project" value="InterPro"/>
</dbReference>
<dbReference type="GO" id="GO:0044183">
    <property type="term" value="F:protein folding chaperone"/>
    <property type="evidence" value="ECO:0007669"/>
    <property type="project" value="InterPro"/>
</dbReference>
<dbReference type="PANTHER" id="PTHR33791">
    <property type="entry name" value="CHAPERONIN-LIKE RBCX PROTEIN 1, CHLOROPLASTIC"/>
    <property type="match status" value="1"/>
</dbReference>
<dbReference type="Gene3D" id="1.10.1200.210">
    <property type="entry name" value="Chaperonin-like RbcX"/>
    <property type="match status" value="1"/>
</dbReference>
<dbReference type="EMBL" id="PKMF04000161">
    <property type="protein sequence ID" value="KAK7846037.1"/>
    <property type="molecule type" value="Genomic_DNA"/>
</dbReference>
<dbReference type="GO" id="GO:0015979">
    <property type="term" value="P:photosynthesis"/>
    <property type="evidence" value="ECO:0007669"/>
    <property type="project" value="UniProtKB-KW"/>
</dbReference>
<dbReference type="GO" id="GO:0015977">
    <property type="term" value="P:carbon fixation"/>
    <property type="evidence" value="ECO:0007669"/>
    <property type="project" value="UniProtKB-KW"/>
</dbReference>
<keyword evidence="3" id="KW-0120">Carbon dioxide fixation</keyword>
<dbReference type="InterPro" id="IPR003435">
    <property type="entry name" value="Chaperonin_RcbX"/>
</dbReference>